<dbReference type="AlphaFoldDB" id="A0A915IRY3"/>
<name>A0A915IRY3_ROMCU</name>
<dbReference type="WBParaSite" id="nRc.2.0.1.t16787-RA">
    <property type="protein sequence ID" value="nRc.2.0.1.t16787-RA"/>
    <property type="gene ID" value="nRc.2.0.1.g16787"/>
</dbReference>
<evidence type="ECO:0000313" key="1">
    <source>
        <dbReference type="Proteomes" id="UP000887565"/>
    </source>
</evidence>
<dbReference type="InterPro" id="IPR021109">
    <property type="entry name" value="Peptidase_aspartic_dom_sf"/>
</dbReference>
<accession>A0A915IRY3</accession>
<dbReference type="Proteomes" id="UP000887565">
    <property type="component" value="Unplaced"/>
</dbReference>
<protein>
    <submittedName>
        <fullName evidence="2">Peptidase A2 domain-containing protein</fullName>
    </submittedName>
</protein>
<dbReference type="Gene3D" id="2.40.70.10">
    <property type="entry name" value="Acid Proteases"/>
    <property type="match status" value="1"/>
</dbReference>
<sequence length="196" mass="21144">MPCFNTTAPPLLLEQHFYGLQTPLRSAADTTAHSSNAAASSQLTPAANMVAASPRTPNIAASVAPCIVGWDSMEPQGQLPWVFRPAICNVNEVPPATDALRKYTQTNAFHIPVKISSINTNALIDTGAQCSITLSGLMKHAFNNKMLTLPVCGQIRVADSTIIQAHRPVIVNIESKFSNYLVKCVVLNNDTQDQFI</sequence>
<reference evidence="2" key="1">
    <citation type="submission" date="2022-11" db="UniProtKB">
        <authorList>
            <consortium name="WormBaseParasite"/>
        </authorList>
    </citation>
    <scope>IDENTIFICATION</scope>
</reference>
<dbReference type="SUPFAM" id="SSF50630">
    <property type="entry name" value="Acid proteases"/>
    <property type="match status" value="1"/>
</dbReference>
<organism evidence="1 2">
    <name type="scientific">Romanomermis culicivorax</name>
    <name type="common">Nematode worm</name>
    <dbReference type="NCBI Taxonomy" id="13658"/>
    <lineage>
        <taxon>Eukaryota</taxon>
        <taxon>Metazoa</taxon>
        <taxon>Ecdysozoa</taxon>
        <taxon>Nematoda</taxon>
        <taxon>Enoplea</taxon>
        <taxon>Dorylaimia</taxon>
        <taxon>Mermithida</taxon>
        <taxon>Mermithoidea</taxon>
        <taxon>Mermithidae</taxon>
        <taxon>Romanomermis</taxon>
    </lineage>
</organism>
<evidence type="ECO:0000313" key="2">
    <source>
        <dbReference type="WBParaSite" id="nRc.2.0.1.t16787-RA"/>
    </source>
</evidence>
<proteinExistence type="predicted"/>
<keyword evidence="1" id="KW-1185">Reference proteome</keyword>